<feature type="region of interest" description="Disordered" evidence="7">
    <location>
        <begin position="1"/>
        <end position="27"/>
    </location>
</feature>
<dbReference type="CDD" id="cd00221">
    <property type="entry name" value="Vsr"/>
    <property type="match status" value="1"/>
</dbReference>
<keyword evidence="2 8" id="KW-0255">Endonuclease</keyword>
<keyword evidence="5" id="KW-0234">DNA repair</keyword>
<dbReference type="EMBL" id="JACHIU010000001">
    <property type="protein sequence ID" value="MBB6471588.1"/>
    <property type="molecule type" value="Genomic_DNA"/>
</dbReference>
<evidence type="ECO:0000256" key="3">
    <source>
        <dbReference type="ARBA" id="ARBA00022763"/>
    </source>
</evidence>
<keyword evidence="1" id="KW-0540">Nuclease</keyword>
<dbReference type="Proteomes" id="UP000555564">
    <property type="component" value="Unassembled WGS sequence"/>
</dbReference>
<dbReference type="GO" id="GO:0016787">
    <property type="term" value="F:hydrolase activity"/>
    <property type="evidence" value="ECO:0007669"/>
    <property type="project" value="UniProtKB-KW"/>
</dbReference>
<proteinExistence type="inferred from homology"/>
<dbReference type="Gene3D" id="3.40.960.10">
    <property type="entry name" value="VSR Endonuclease"/>
    <property type="match status" value="1"/>
</dbReference>
<keyword evidence="4 8" id="KW-0378">Hydrolase</keyword>
<evidence type="ECO:0000256" key="7">
    <source>
        <dbReference type="SAM" id="MobiDB-lite"/>
    </source>
</evidence>
<evidence type="ECO:0000256" key="2">
    <source>
        <dbReference type="ARBA" id="ARBA00022759"/>
    </source>
</evidence>
<evidence type="ECO:0000256" key="4">
    <source>
        <dbReference type="ARBA" id="ARBA00022801"/>
    </source>
</evidence>
<evidence type="ECO:0000313" key="8">
    <source>
        <dbReference type="EMBL" id="MBB6471588.1"/>
    </source>
</evidence>
<dbReference type="EC" id="3.1.-.-" evidence="8"/>
<dbReference type="GO" id="GO:0004519">
    <property type="term" value="F:endonuclease activity"/>
    <property type="evidence" value="ECO:0007669"/>
    <property type="project" value="UniProtKB-KW"/>
</dbReference>
<protein>
    <submittedName>
        <fullName evidence="8">DNA mismatch endonuclease (Patch repair protein)</fullName>
        <ecNumber evidence="8">3.1.-.-</ecNumber>
    </submittedName>
</protein>
<evidence type="ECO:0000256" key="5">
    <source>
        <dbReference type="ARBA" id="ARBA00023204"/>
    </source>
</evidence>
<dbReference type="SUPFAM" id="SSF52980">
    <property type="entry name" value="Restriction endonuclease-like"/>
    <property type="match status" value="1"/>
</dbReference>
<feature type="compositionally biased region" description="Polar residues" evidence="7">
    <location>
        <begin position="1"/>
        <end position="11"/>
    </location>
</feature>
<keyword evidence="3" id="KW-0227">DNA damage</keyword>
<dbReference type="AlphaFoldDB" id="A0A7X0M4E9"/>
<keyword evidence="9" id="KW-1185">Reference proteome</keyword>
<evidence type="ECO:0000256" key="6">
    <source>
        <dbReference type="ARBA" id="ARBA00029466"/>
    </source>
</evidence>
<dbReference type="NCBIfam" id="TIGR00632">
    <property type="entry name" value="vsr"/>
    <property type="match status" value="1"/>
</dbReference>
<reference evidence="8 9" key="1">
    <citation type="submission" date="2020-08" db="EMBL/GenBank/DDBJ databases">
        <title>Sequencing the genomes of 1000 actinobacteria strains.</title>
        <authorList>
            <person name="Klenk H.-P."/>
        </authorList>
    </citation>
    <scope>NUCLEOTIDE SEQUENCE [LARGE SCALE GENOMIC DNA]</scope>
    <source>
        <strain evidence="8 9">DSM 44936</strain>
    </source>
</reference>
<gene>
    <name evidence="8" type="ORF">BJ992_001019</name>
</gene>
<evidence type="ECO:0000313" key="9">
    <source>
        <dbReference type="Proteomes" id="UP000555564"/>
    </source>
</evidence>
<dbReference type="InterPro" id="IPR004603">
    <property type="entry name" value="DNA_mismatch_endonuc_vsr"/>
</dbReference>
<dbReference type="Pfam" id="PF03852">
    <property type="entry name" value="Vsr"/>
    <property type="match status" value="1"/>
</dbReference>
<dbReference type="InterPro" id="IPR011335">
    <property type="entry name" value="Restrct_endonuc-II-like"/>
</dbReference>
<comment type="similarity">
    <text evidence="6">Belongs to the Vsr family.</text>
</comment>
<dbReference type="GO" id="GO:0006298">
    <property type="term" value="P:mismatch repair"/>
    <property type="evidence" value="ECO:0007669"/>
    <property type="project" value="InterPro"/>
</dbReference>
<accession>A0A7X0M4E9</accession>
<comment type="caution">
    <text evidence="8">The sequence shown here is derived from an EMBL/GenBank/DDBJ whole genome shotgun (WGS) entry which is preliminary data.</text>
</comment>
<name>A0A7X0M4E9_9ACTN</name>
<sequence>MATMPSPSSPGVSARMSKQRRRDTGPEVSIRKLLHASGLRYRVAWSIPGMKRRSIDIAFTRAKVAIFVDGCFWHSCPEHATRPAVNDTWWSEKLAKNVARDMATNEHLKQAGWRVIRIWEHEDPSRAVERIVEAVTRAQAEC</sequence>
<organism evidence="8 9">
    <name type="scientific">Sphaerisporangium rubeum</name>
    <dbReference type="NCBI Taxonomy" id="321317"/>
    <lineage>
        <taxon>Bacteria</taxon>
        <taxon>Bacillati</taxon>
        <taxon>Actinomycetota</taxon>
        <taxon>Actinomycetes</taxon>
        <taxon>Streptosporangiales</taxon>
        <taxon>Streptosporangiaceae</taxon>
        <taxon>Sphaerisporangium</taxon>
    </lineage>
</organism>
<evidence type="ECO:0000256" key="1">
    <source>
        <dbReference type="ARBA" id="ARBA00022722"/>
    </source>
</evidence>